<evidence type="ECO:0000313" key="3">
    <source>
        <dbReference type="Proteomes" id="UP000789752"/>
    </source>
</evidence>
<sequence length="119" mass="13173">MSVLTNMKVTQASNLTPRLLEQSRRLGELLARLRIARGVKQTDAALRAGLSRNTVYRIEHGDPGLAIGQVLRYLDAIAPGTSLEILYSEKDPALAALAARERKSRVREMSAAERDELNF</sequence>
<dbReference type="PROSITE" id="PS50943">
    <property type="entry name" value="HTH_CROC1"/>
    <property type="match status" value="1"/>
</dbReference>
<protein>
    <recommendedName>
        <fullName evidence="1">HTH cro/C1-type domain-containing protein</fullName>
    </recommendedName>
</protein>
<dbReference type="SUPFAM" id="SSF47413">
    <property type="entry name" value="lambda repressor-like DNA-binding domains"/>
    <property type="match status" value="1"/>
</dbReference>
<proteinExistence type="predicted"/>
<evidence type="ECO:0000259" key="1">
    <source>
        <dbReference type="PROSITE" id="PS50943"/>
    </source>
</evidence>
<keyword evidence="3" id="KW-1185">Reference proteome</keyword>
<dbReference type="EMBL" id="CAJQYY010000008">
    <property type="protein sequence ID" value="CAG4894723.1"/>
    <property type="molecule type" value="Genomic_DNA"/>
</dbReference>
<dbReference type="CDD" id="cd00093">
    <property type="entry name" value="HTH_XRE"/>
    <property type="match status" value="1"/>
</dbReference>
<dbReference type="InterPro" id="IPR001387">
    <property type="entry name" value="Cro/C1-type_HTH"/>
</dbReference>
<feature type="domain" description="HTH cro/C1-type" evidence="1">
    <location>
        <begin position="30"/>
        <end position="61"/>
    </location>
</feature>
<gene>
    <name evidence="2" type="ORF">R54767_01799</name>
</gene>
<reference evidence="2 3" key="1">
    <citation type="submission" date="2021-04" db="EMBL/GenBank/DDBJ databases">
        <authorList>
            <person name="Vanwijnsberghe S."/>
        </authorList>
    </citation>
    <scope>NUCLEOTIDE SEQUENCE [LARGE SCALE GENOMIC DNA]</scope>
    <source>
        <strain evidence="2 3">LMG 32171</strain>
    </source>
</reference>
<comment type="caution">
    <text evidence="2">The sequence shown here is derived from an EMBL/GenBank/DDBJ whole genome shotgun (WGS) entry which is preliminary data.</text>
</comment>
<dbReference type="Pfam" id="PF13560">
    <property type="entry name" value="HTH_31"/>
    <property type="match status" value="1"/>
</dbReference>
<dbReference type="InterPro" id="IPR010982">
    <property type="entry name" value="Lambda_DNA-bd_dom_sf"/>
</dbReference>
<dbReference type="Proteomes" id="UP000789752">
    <property type="component" value="Unassembled WGS sequence"/>
</dbReference>
<name>A0ABN7QKZ4_9BURK</name>
<accession>A0ABN7QKZ4</accession>
<evidence type="ECO:0000313" key="2">
    <source>
        <dbReference type="EMBL" id="CAG4894723.1"/>
    </source>
</evidence>
<organism evidence="2 3">
    <name type="scientific">Paraburkholderia gardini</name>
    <dbReference type="NCBI Taxonomy" id="2823469"/>
    <lineage>
        <taxon>Bacteria</taxon>
        <taxon>Pseudomonadati</taxon>
        <taxon>Pseudomonadota</taxon>
        <taxon>Betaproteobacteria</taxon>
        <taxon>Burkholderiales</taxon>
        <taxon>Burkholderiaceae</taxon>
        <taxon>Paraburkholderia</taxon>
    </lineage>
</organism>
<dbReference type="SMART" id="SM00530">
    <property type="entry name" value="HTH_XRE"/>
    <property type="match status" value="1"/>
</dbReference>
<dbReference type="Gene3D" id="1.10.260.40">
    <property type="entry name" value="lambda repressor-like DNA-binding domains"/>
    <property type="match status" value="1"/>
</dbReference>